<keyword evidence="3" id="KW-1185">Reference proteome</keyword>
<evidence type="ECO:0000313" key="2">
    <source>
        <dbReference type="EMBL" id="KAJ7093891.1"/>
    </source>
</evidence>
<organism evidence="1 3">
    <name type="scientific">Mycena belliarum</name>
    <dbReference type="NCBI Taxonomy" id="1033014"/>
    <lineage>
        <taxon>Eukaryota</taxon>
        <taxon>Fungi</taxon>
        <taxon>Dikarya</taxon>
        <taxon>Basidiomycota</taxon>
        <taxon>Agaricomycotina</taxon>
        <taxon>Agaricomycetes</taxon>
        <taxon>Agaricomycetidae</taxon>
        <taxon>Agaricales</taxon>
        <taxon>Marasmiineae</taxon>
        <taxon>Mycenaceae</taxon>
        <taxon>Mycena</taxon>
    </lineage>
</organism>
<comment type="caution">
    <text evidence="1">The sequence shown here is derived from an EMBL/GenBank/DDBJ whole genome shotgun (WGS) entry which is preliminary data.</text>
</comment>
<dbReference type="AlphaFoldDB" id="A0AAD6UAA7"/>
<dbReference type="Proteomes" id="UP001222325">
    <property type="component" value="Unassembled WGS sequence"/>
</dbReference>
<gene>
    <name evidence="1" type="ORF">B0H15DRAFT_831034</name>
    <name evidence="2" type="ORF">B0H15DRAFT_831128</name>
</gene>
<dbReference type="EMBL" id="JARJCN010000015">
    <property type="protein sequence ID" value="KAJ7093885.1"/>
    <property type="molecule type" value="Genomic_DNA"/>
</dbReference>
<reference evidence="1" key="1">
    <citation type="submission" date="2023-03" db="EMBL/GenBank/DDBJ databases">
        <title>Massive genome expansion in bonnet fungi (Mycena s.s.) driven by repeated elements and novel gene families across ecological guilds.</title>
        <authorList>
            <consortium name="Lawrence Berkeley National Laboratory"/>
            <person name="Harder C.B."/>
            <person name="Miyauchi S."/>
            <person name="Viragh M."/>
            <person name="Kuo A."/>
            <person name="Thoen E."/>
            <person name="Andreopoulos B."/>
            <person name="Lu D."/>
            <person name="Skrede I."/>
            <person name="Drula E."/>
            <person name="Henrissat B."/>
            <person name="Morin E."/>
            <person name="Kohler A."/>
            <person name="Barry K."/>
            <person name="LaButti K."/>
            <person name="Morin E."/>
            <person name="Salamov A."/>
            <person name="Lipzen A."/>
            <person name="Mereny Z."/>
            <person name="Hegedus B."/>
            <person name="Baldrian P."/>
            <person name="Stursova M."/>
            <person name="Weitz H."/>
            <person name="Taylor A."/>
            <person name="Grigoriev I.V."/>
            <person name="Nagy L.G."/>
            <person name="Martin F."/>
            <person name="Kauserud H."/>
        </authorList>
    </citation>
    <scope>NUCLEOTIDE SEQUENCE</scope>
    <source>
        <strain evidence="1">CBHHK173m</strain>
    </source>
</reference>
<evidence type="ECO:0000313" key="1">
    <source>
        <dbReference type="EMBL" id="KAJ7093885.1"/>
    </source>
</evidence>
<accession>A0AAD6UAA7</accession>
<proteinExistence type="predicted"/>
<evidence type="ECO:0000313" key="3">
    <source>
        <dbReference type="Proteomes" id="UP001222325"/>
    </source>
</evidence>
<name>A0AAD6UAA7_9AGAR</name>
<protein>
    <submittedName>
        <fullName evidence="1">Uncharacterized protein</fullName>
    </submittedName>
</protein>
<dbReference type="EMBL" id="JARJCN010000015">
    <property type="protein sequence ID" value="KAJ7093891.1"/>
    <property type="molecule type" value="Genomic_DNA"/>
</dbReference>
<sequence length="189" mass="20675">MSPCTYTPCRGPCTSFSLSILFLFTLLFPFPFSIHSSSQSRSPYPSPFIRTISSSLCLSPISFCLDLTHCCCPSQFLHLLPPPRPLPSSRPNMTIPLSCPTSRAPGTCRAQFRYARDHVTVTSDHFLGASLTSFRFCLATSTCLPSGQGGHALFPHPPCSSSSFFPIAHTNPVLPTLPYLRDGETMLAR</sequence>